<evidence type="ECO:0000313" key="1">
    <source>
        <dbReference type="EMBL" id="BBF72020.1"/>
    </source>
</evidence>
<proteinExistence type="predicted"/>
<organism evidence="1 2">
    <name type="scientific">Sphingomonas bisphenolicum</name>
    <dbReference type="NCBI Taxonomy" id="296544"/>
    <lineage>
        <taxon>Bacteria</taxon>
        <taxon>Pseudomonadati</taxon>
        <taxon>Pseudomonadota</taxon>
        <taxon>Alphaproteobacteria</taxon>
        <taxon>Sphingomonadales</taxon>
        <taxon>Sphingomonadaceae</taxon>
        <taxon>Sphingomonas</taxon>
    </lineage>
</organism>
<name>A0ABM7GAA0_9SPHN</name>
<keyword evidence="2" id="KW-1185">Reference proteome</keyword>
<dbReference type="Proteomes" id="UP001059971">
    <property type="component" value="Chromosome 2"/>
</dbReference>
<reference evidence="1" key="1">
    <citation type="submission" date="2018-07" db="EMBL/GenBank/DDBJ databases">
        <title>Complete genome sequence of Sphingomonas bisphenolicum strain AO1, a bisphenol A degradative bacterium isolated from Japanese farm field.</title>
        <authorList>
            <person name="Murakami M."/>
            <person name="Koh M."/>
            <person name="Koba S."/>
            <person name="Matsumura Y."/>
        </authorList>
    </citation>
    <scope>NUCLEOTIDE SEQUENCE</scope>
    <source>
        <strain evidence="1">AO1</strain>
    </source>
</reference>
<protein>
    <submittedName>
        <fullName evidence="1">Uncharacterized protein</fullName>
    </submittedName>
</protein>
<sequence>MGLEGNHAGRGEGHDIAACDQITEQGVGCSIDHYVMKARVQCAKGFFQSIAEVSGLKQVITLFQKRGQGLRYKGSTPCYDDGAGRKALQHRAKLEGLKAFLTGEAAHAIASPASRDKKTFLCQSWQSLTDGRA</sequence>
<accession>A0ABM7GAA0</accession>
<dbReference type="EMBL" id="AP018818">
    <property type="protein sequence ID" value="BBF72020.1"/>
    <property type="molecule type" value="Genomic_DNA"/>
</dbReference>
<gene>
    <name evidence="1" type="ORF">SBA_ch2_5530</name>
</gene>
<evidence type="ECO:0000313" key="2">
    <source>
        <dbReference type="Proteomes" id="UP001059971"/>
    </source>
</evidence>